<comment type="caution">
    <text evidence="3">The sequence shown here is derived from an EMBL/GenBank/DDBJ whole genome shotgun (WGS) entry which is preliminary data.</text>
</comment>
<gene>
    <name evidence="3" type="ORF">PQU95_15220</name>
</gene>
<name>A0ABT5J144_9NEIS</name>
<evidence type="ECO:0000313" key="4">
    <source>
        <dbReference type="Proteomes" id="UP001219956"/>
    </source>
</evidence>
<dbReference type="PIRSF" id="PIRSF002741">
    <property type="entry name" value="MppA"/>
    <property type="match status" value="1"/>
</dbReference>
<dbReference type="CDD" id="cd00995">
    <property type="entry name" value="PBP2_NikA_DppA_OppA_like"/>
    <property type="match status" value="1"/>
</dbReference>
<evidence type="ECO:0000259" key="2">
    <source>
        <dbReference type="Pfam" id="PF00496"/>
    </source>
</evidence>
<feature type="domain" description="Solute-binding protein family 5" evidence="2">
    <location>
        <begin position="93"/>
        <end position="468"/>
    </location>
</feature>
<dbReference type="Proteomes" id="UP001219956">
    <property type="component" value="Unassembled WGS sequence"/>
</dbReference>
<dbReference type="InterPro" id="IPR000914">
    <property type="entry name" value="SBP_5_dom"/>
</dbReference>
<reference evidence="3 4" key="1">
    <citation type="submission" date="2023-01" db="EMBL/GenBank/DDBJ databases">
        <title>Novel species of the genus Vogesella isolated from rivers.</title>
        <authorList>
            <person name="Lu H."/>
        </authorList>
    </citation>
    <scope>NUCLEOTIDE SEQUENCE [LARGE SCALE GENOMIC DNA]</scope>
    <source>
        <strain evidence="3 4">DC21W</strain>
    </source>
</reference>
<sequence>MPTHSPFLRRLLAAAVAAGVLAASAQADVIAATNPSAIPAQAKARKDTIVGAISAPQGIFNPYLFSNGWDENVTEVIFGRLVGLDAQGKLRAEQAESWQVSKDGLQYTLKLRKGLKFSDGSPFTADDVAFTLTFLHDPAYDGGTDISLAKIKGGDAYKAGKASSVEGIKVLNPQTIQITVTEPGATTLQLIGGPVLSRAWYGRGYQPGKLDDLRQYSSKPLGAGPYIYDKFVPGQEVRFHANPYYFAGKPAVPNFIYRITSDATKLQLFQTGETDLEGFSINADNIEQLKALGFANLNIYNSSDYSLIEFNHNKPALKDVRVRQALTYALDRKKLVDVVYQGYGSVATLPLSPVSWAYDTKGVNPYNFDPAKAAALLDQAGWKLGSDGIREKGGQKLVVTLLATKSLFNDALIPIAKENFKRVGVELRPEVSDFNALLAKRKAGNFDLATFRTSGLNDPHDGVARFRSTENEVGYKNAQVDKLINAGNGTLDIGKRKAIYHQLYQVLANDAPLILLANRKLLYVNSSRIGNYQPDVFNGIFGSLPKLKIQY</sequence>
<evidence type="ECO:0000313" key="3">
    <source>
        <dbReference type="EMBL" id="MDC7718558.1"/>
    </source>
</evidence>
<dbReference type="InterPro" id="IPR030678">
    <property type="entry name" value="Peptide/Ni-bd"/>
</dbReference>
<dbReference type="InterPro" id="IPR039424">
    <property type="entry name" value="SBP_5"/>
</dbReference>
<dbReference type="Pfam" id="PF00496">
    <property type="entry name" value="SBP_bac_5"/>
    <property type="match status" value="1"/>
</dbReference>
<dbReference type="Gene3D" id="3.40.190.10">
    <property type="entry name" value="Periplasmic binding protein-like II"/>
    <property type="match status" value="1"/>
</dbReference>
<dbReference type="EMBL" id="JAQQLF010000022">
    <property type="protein sequence ID" value="MDC7718558.1"/>
    <property type="molecule type" value="Genomic_DNA"/>
</dbReference>
<organism evidence="3 4">
    <name type="scientific">Vogesella aquatica</name>
    <dbReference type="NCBI Taxonomy" id="2984206"/>
    <lineage>
        <taxon>Bacteria</taxon>
        <taxon>Pseudomonadati</taxon>
        <taxon>Pseudomonadota</taxon>
        <taxon>Betaproteobacteria</taxon>
        <taxon>Neisseriales</taxon>
        <taxon>Chromobacteriaceae</taxon>
        <taxon>Vogesella</taxon>
    </lineage>
</organism>
<dbReference type="Gene3D" id="3.10.105.10">
    <property type="entry name" value="Dipeptide-binding Protein, Domain 3"/>
    <property type="match status" value="1"/>
</dbReference>
<accession>A0ABT5J144</accession>
<feature type="chain" id="PRO_5046312059" evidence="1">
    <location>
        <begin position="28"/>
        <end position="551"/>
    </location>
</feature>
<dbReference type="RefSeq" id="WP_272752798.1">
    <property type="nucleotide sequence ID" value="NZ_JAQQLF010000022.1"/>
</dbReference>
<feature type="signal peptide" evidence="1">
    <location>
        <begin position="1"/>
        <end position="27"/>
    </location>
</feature>
<keyword evidence="4" id="KW-1185">Reference proteome</keyword>
<keyword evidence="1" id="KW-0732">Signal</keyword>
<dbReference type="SUPFAM" id="SSF53850">
    <property type="entry name" value="Periplasmic binding protein-like II"/>
    <property type="match status" value="1"/>
</dbReference>
<dbReference type="PANTHER" id="PTHR30290:SF81">
    <property type="entry name" value="OLIGOPEPTIDE-BINDING PROTEIN OPPA"/>
    <property type="match status" value="1"/>
</dbReference>
<protein>
    <submittedName>
        <fullName evidence="3">ABC transporter substrate-binding protein</fullName>
    </submittedName>
</protein>
<evidence type="ECO:0000256" key="1">
    <source>
        <dbReference type="SAM" id="SignalP"/>
    </source>
</evidence>
<proteinExistence type="predicted"/>
<dbReference type="Gene3D" id="3.90.76.10">
    <property type="entry name" value="Dipeptide-binding Protein, Domain 1"/>
    <property type="match status" value="1"/>
</dbReference>
<dbReference type="PANTHER" id="PTHR30290">
    <property type="entry name" value="PERIPLASMIC BINDING COMPONENT OF ABC TRANSPORTER"/>
    <property type="match status" value="1"/>
</dbReference>